<organism evidence="2 3">
    <name type="scientific">Gossypium laxum</name>
    <dbReference type="NCBI Taxonomy" id="34288"/>
    <lineage>
        <taxon>Eukaryota</taxon>
        <taxon>Viridiplantae</taxon>
        <taxon>Streptophyta</taxon>
        <taxon>Embryophyta</taxon>
        <taxon>Tracheophyta</taxon>
        <taxon>Spermatophyta</taxon>
        <taxon>Magnoliopsida</taxon>
        <taxon>eudicotyledons</taxon>
        <taxon>Gunneridae</taxon>
        <taxon>Pentapetalae</taxon>
        <taxon>rosids</taxon>
        <taxon>malvids</taxon>
        <taxon>Malvales</taxon>
        <taxon>Malvaceae</taxon>
        <taxon>Malvoideae</taxon>
        <taxon>Gossypium</taxon>
    </lineage>
</organism>
<accession>A0A7J9B2J2</accession>
<name>A0A7J9B2J2_9ROSI</name>
<comment type="caution">
    <text evidence="2">The sequence shown here is derived from an EMBL/GenBank/DDBJ whole genome shotgun (WGS) entry which is preliminary data.</text>
</comment>
<sequence length="173" mass="19812">MGGINWACLFGSSFGTCGRIGAFAHFKVFRGVSMRLSKHLYIVQSSGGLLRDHNRTWIVGFTRYLGNCEVIDSELWGILDGLQITLDRSFRKVIIRTNNLEAVNLIHEGVREGSNSALITRILLFLKLLSHWNLQHIPREENSITNRIVKLRRDRELGLRLVDKNYVMSFLNV</sequence>
<dbReference type="InterPro" id="IPR044730">
    <property type="entry name" value="RNase_H-like_dom_plant"/>
</dbReference>
<dbReference type="GO" id="GO:0003676">
    <property type="term" value="F:nucleic acid binding"/>
    <property type="evidence" value="ECO:0007669"/>
    <property type="project" value="InterPro"/>
</dbReference>
<protein>
    <recommendedName>
        <fullName evidence="1">RNase H type-1 domain-containing protein</fullName>
    </recommendedName>
</protein>
<proteinExistence type="predicted"/>
<dbReference type="AlphaFoldDB" id="A0A7J9B2J2"/>
<dbReference type="InterPro" id="IPR012337">
    <property type="entry name" value="RNaseH-like_sf"/>
</dbReference>
<dbReference type="PANTHER" id="PTHR47723:SF19">
    <property type="entry name" value="POLYNUCLEOTIDYL TRANSFERASE, RIBONUCLEASE H-LIKE SUPERFAMILY PROTEIN"/>
    <property type="match status" value="1"/>
</dbReference>
<dbReference type="InterPro" id="IPR053151">
    <property type="entry name" value="RNase_H-like"/>
</dbReference>
<keyword evidence="3" id="KW-1185">Reference proteome</keyword>
<evidence type="ECO:0000259" key="1">
    <source>
        <dbReference type="Pfam" id="PF13456"/>
    </source>
</evidence>
<reference evidence="2 3" key="1">
    <citation type="journal article" date="2019" name="Genome Biol. Evol.">
        <title>Insights into the evolution of the New World diploid cottons (Gossypium, subgenus Houzingenia) based on genome sequencing.</title>
        <authorList>
            <person name="Grover C.E."/>
            <person name="Arick M.A. 2nd"/>
            <person name="Thrash A."/>
            <person name="Conover J.L."/>
            <person name="Sanders W.S."/>
            <person name="Peterson D.G."/>
            <person name="Frelichowski J.E."/>
            <person name="Scheffler J.A."/>
            <person name="Scheffler B.E."/>
            <person name="Wendel J.F."/>
        </authorList>
    </citation>
    <scope>NUCLEOTIDE SEQUENCE [LARGE SCALE GENOMIC DNA]</scope>
    <source>
        <strain evidence="2">4</strain>
        <tissue evidence="2">Leaf</tissue>
    </source>
</reference>
<feature type="domain" description="RNase H type-1" evidence="1">
    <location>
        <begin position="45"/>
        <end position="147"/>
    </location>
</feature>
<evidence type="ECO:0000313" key="2">
    <source>
        <dbReference type="EMBL" id="MBA0730557.1"/>
    </source>
</evidence>
<gene>
    <name evidence="2" type="ORF">Golax_023087</name>
</gene>
<dbReference type="Proteomes" id="UP000593574">
    <property type="component" value="Unassembled WGS sequence"/>
</dbReference>
<dbReference type="EMBL" id="JABEZV010445949">
    <property type="protein sequence ID" value="MBA0730557.1"/>
    <property type="molecule type" value="Genomic_DNA"/>
</dbReference>
<dbReference type="InterPro" id="IPR002156">
    <property type="entry name" value="RNaseH_domain"/>
</dbReference>
<dbReference type="CDD" id="cd06222">
    <property type="entry name" value="RNase_H_like"/>
    <property type="match status" value="1"/>
</dbReference>
<dbReference type="Pfam" id="PF13456">
    <property type="entry name" value="RVT_3"/>
    <property type="match status" value="1"/>
</dbReference>
<dbReference type="Gene3D" id="3.30.420.10">
    <property type="entry name" value="Ribonuclease H-like superfamily/Ribonuclease H"/>
    <property type="match status" value="1"/>
</dbReference>
<dbReference type="GO" id="GO:0004523">
    <property type="term" value="F:RNA-DNA hybrid ribonuclease activity"/>
    <property type="evidence" value="ECO:0007669"/>
    <property type="project" value="InterPro"/>
</dbReference>
<dbReference type="SUPFAM" id="SSF53098">
    <property type="entry name" value="Ribonuclease H-like"/>
    <property type="match status" value="1"/>
</dbReference>
<dbReference type="PANTHER" id="PTHR47723">
    <property type="entry name" value="OS05G0353850 PROTEIN"/>
    <property type="match status" value="1"/>
</dbReference>
<dbReference type="InterPro" id="IPR036397">
    <property type="entry name" value="RNaseH_sf"/>
</dbReference>
<evidence type="ECO:0000313" key="3">
    <source>
        <dbReference type="Proteomes" id="UP000593574"/>
    </source>
</evidence>